<organism evidence="3">
    <name type="scientific">Perkinsus marinus (strain ATCC 50983 / TXsc)</name>
    <dbReference type="NCBI Taxonomy" id="423536"/>
    <lineage>
        <taxon>Eukaryota</taxon>
        <taxon>Sar</taxon>
        <taxon>Alveolata</taxon>
        <taxon>Perkinsozoa</taxon>
        <taxon>Perkinsea</taxon>
        <taxon>Perkinsida</taxon>
        <taxon>Perkinsidae</taxon>
        <taxon>Perkinsus</taxon>
    </lineage>
</organism>
<evidence type="ECO:0000313" key="2">
    <source>
        <dbReference type="EMBL" id="EEQ98355.1"/>
    </source>
</evidence>
<evidence type="ECO:0000313" key="3">
    <source>
        <dbReference type="Proteomes" id="UP000007800"/>
    </source>
</evidence>
<keyword evidence="3" id="KW-1185">Reference proteome</keyword>
<dbReference type="AlphaFoldDB" id="C5LY25"/>
<proteinExistence type="predicted"/>
<dbReference type="EMBL" id="GG686772">
    <property type="protein sequence ID" value="EEQ98355.1"/>
    <property type="molecule type" value="Genomic_DNA"/>
</dbReference>
<gene>
    <name evidence="2" type="ORF">Pmar_PMAR013704</name>
</gene>
<dbReference type="InParanoid" id="C5LY25"/>
<dbReference type="Proteomes" id="UP000007800">
    <property type="component" value="Unassembled WGS sequence"/>
</dbReference>
<reference evidence="2 3" key="1">
    <citation type="submission" date="2008-07" db="EMBL/GenBank/DDBJ databases">
        <authorList>
            <person name="El-Sayed N."/>
            <person name="Caler E."/>
            <person name="Inman J."/>
            <person name="Amedeo P."/>
            <person name="Hass B."/>
            <person name="Wortman J."/>
        </authorList>
    </citation>
    <scope>NUCLEOTIDE SEQUENCE [LARGE SCALE GENOMIC DNA]</scope>
    <source>
        <strain evidence="3">ATCC 50983 / TXsc</strain>
    </source>
</reference>
<keyword evidence="1" id="KW-0472">Membrane</keyword>
<feature type="transmembrane region" description="Helical" evidence="1">
    <location>
        <begin position="169"/>
        <end position="189"/>
    </location>
</feature>
<keyword evidence="1" id="KW-1133">Transmembrane helix</keyword>
<keyword evidence="1" id="KW-0812">Transmembrane</keyword>
<accession>C5LY25</accession>
<sequence length="209" mass="22627">MFSTGVALDGLFTFKQVQLVDYMDADSSFTLMDPGASAKAFNCMWSEFACRLGSGNALNAACSGDVSLGKDISCTSTVKAGSTGQVDAAMIQKSLNEVCGSSGLLQGKLEKPTGKCEECVNESLSFGLAAIEPAAVLCGCLQSFTDFFRKYGSPWYGAAQWRLLGSATYLFISLISYISVMIMMVKYYGGWHFHKWYDVNDTETLAEEL</sequence>
<name>C5LY25_PERM5</name>
<dbReference type="GeneID" id="9040823"/>
<protein>
    <submittedName>
        <fullName evidence="2">Uncharacterized protein</fullName>
    </submittedName>
</protein>
<dbReference type="RefSeq" id="XP_002765638.1">
    <property type="nucleotide sequence ID" value="XM_002765592.1"/>
</dbReference>
<evidence type="ECO:0000256" key="1">
    <source>
        <dbReference type="SAM" id="Phobius"/>
    </source>
</evidence>